<keyword evidence="10" id="KW-0804">Transcription</keyword>
<comment type="caution">
    <text evidence="14">The sequence shown here is derived from an EMBL/GenBank/DDBJ whole genome shotgun (WGS) entry which is preliminary data.</text>
</comment>
<dbReference type="EMBL" id="JAEKNR010000168">
    <property type="protein sequence ID" value="MBJ7599723.1"/>
    <property type="molecule type" value="Genomic_DNA"/>
</dbReference>
<organism evidence="14 15">
    <name type="scientific">Candidatus Nephthysia bennettiae</name>
    <dbReference type="NCBI Taxonomy" id="3127016"/>
    <lineage>
        <taxon>Bacteria</taxon>
        <taxon>Bacillati</taxon>
        <taxon>Candidatus Dormiibacterota</taxon>
        <taxon>Candidatus Dormibacteria</taxon>
        <taxon>Candidatus Dormibacterales</taxon>
        <taxon>Candidatus Dormibacteraceae</taxon>
        <taxon>Candidatus Nephthysia</taxon>
    </lineage>
</organism>
<keyword evidence="15" id="KW-1185">Reference proteome</keyword>
<dbReference type="AlphaFoldDB" id="A0A934KC75"/>
<evidence type="ECO:0000256" key="8">
    <source>
        <dbReference type="ARBA" id="ARBA00023125"/>
    </source>
</evidence>
<keyword evidence="7" id="KW-0805">Transcription regulation</keyword>
<sequence>MLFLGVPNKQLAPNLPEPARRRLSHAQEDYVKALFHLGGATSQVGTSQLAERLAVSAASATEMLGKLAAMGLVSHDRYRGASLTRAGEAVALEIIRHHRLLEMYLAQKLGYAWDEVHEEAELLEHVISERMEQRIFEVLGKPEVDCHGDPIPTLQGRLPEAAHRSLVAARAGERLHVRRVSDRDPGKLRALQQLGVRLGVEIEVVAESVYEGPVQVRVAGRRRQLPLGIAREIFVG</sequence>
<keyword evidence="8" id="KW-0238">DNA-binding</keyword>
<dbReference type="SUPFAM" id="SSF50037">
    <property type="entry name" value="C-terminal domain of transcriptional repressors"/>
    <property type="match status" value="1"/>
</dbReference>
<evidence type="ECO:0000256" key="1">
    <source>
        <dbReference type="ARBA" id="ARBA00004496"/>
    </source>
</evidence>
<dbReference type="InterPro" id="IPR008988">
    <property type="entry name" value="Transcriptional_repressor_C"/>
</dbReference>
<dbReference type="InterPro" id="IPR036421">
    <property type="entry name" value="Fe_dep_repressor_sf"/>
</dbReference>
<evidence type="ECO:0000256" key="9">
    <source>
        <dbReference type="ARBA" id="ARBA00023159"/>
    </source>
</evidence>
<comment type="subcellular location">
    <subcellularLocation>
        <location evidence="1">Cytoplasm</location>
    </subcellularLocation>
</comment>
<dbReference type="InterPro" id="IPR050536">
    <property type="entry name" value="DtxR_MntR_Metal-Reg"/>
</dbReference>
<gene>
    <name evidence="14" type="ORF">JF922_16805</name>
</gene>
<evidence type="ECO:0000313" key="14">
    <source>
        <dbReference type="EMBL" id="MBJ7599723.1"/>
    </source>
</evidence>
<feature type="domain" description="HTH dtxR-type" evidence="13">
    <location>
        <begin position="23"/>
        <end position="84"/>
    </location>
</feature>
<evidence type="ECO:0000259" key="13">
    <source>
        <dbReference type="PROSITE" id="PS50944"/>
    </source>
</evidence>
<dbReference type="Pfam" id="PF01325">
    <property type="entry name" value="Fe_dep_repress"/>
    <property type="match status" value="1"/>
</dbReference>
<evidence type="ECO:0000256" key="11">
    <source>
        <dbReference type="ARBA" id="ARBA00023211"/>
    </source>
</evidence>
<evidence type="ECO:0000256" key="4">
    <source>
        <dbReference type="ARBA" id="ARBA00022490"/>
    </source>
</evidence>
<dbReference type="GO" id="GO:0005737">
    <property type="term" value="C:cytoplasm"/>
    <property type="evidence" value="ECO:0007669"/>
    <property type="project" value="UniProtKB-SubCell"/>
</dbReference>
<keyword evidence="9" id="KW-0010">Activator</keyword>
<dbReference type="PROSITE" id="PS50944">
    <property type="entry name" value="HTH_DTXR"/>
    <property type="match status" value="1"/>
</dbReference>
<dbReference type="Gene3D" id="1.10.10.10">
    <property type="entry name" value="Winged helix-like DNA-binding domain superfamily/Winged helix DNA-binding domain"/>
    <property type="match status" value="1"/>
</dbReference>
<evidence type="ECO:0000256" key="10">
    <source>
        <dbReference type="ARBA" id="ARBA00023163"/>
    </source>
</evidence>
<dbReference type="PANTHER" id="PTHR33238">
    <property type="entry name" value="IRON (METAL) DEPENDENT REPRESSOR, DTXR FAMILY"/>
    <property type="match status" value="1"/>
</dbReference>
<accession>A0A934KC75</accession>
<evidence type="ECO:0000256" key="2">
    <source>
        <dbReference type="ARBA" id="ARBA00007871"/>
    </source>
</evidence>
<dbReference type="InterPro" id="IPR022689">
    <property type="entry name" value="Iron_dep_repressor"/>
</dbReference>
<dbReference type="InterPro" id="IPR022687">
    <property type="entry name" value="HTH_DTXR"/>
</dbReference>
<dbReference type="GO" id="GO:0003677">
    <property type="term" value="F:DNA binding"/>
    <property type="evidence" value="ECO:0007669"/>
    <property type="project" value="UniProtKB-KW"/>
</dbReference>
<comment type="similarity">
    <text evidence="2">Belongs to the DtxR/MntR family.</text>
</comment>
<dbReference type="InterPro" id="IPR001367">
    <property type="entry name" value="Fe_dep_repressor"/>
</dbReference>
<keyword evidence="11" id="KW-0464">Manganese</keyword>
<dbReference type="SMART" id="SM00529">
    <property type="entry name" value="HTH_DTXR"/>
    <property type="match status" value="1"/>
</dbReference>
<keyword evidence="5" id="KW-0678">Repressor</keyword>
<evidence type="ECO:0000256" key="12">
    <source>
        <dbReference type="ARBA" id="ARBA00032593"/>
    </source>
</evidence>
<dbReference type="SUPFAM" id="SSF46785">
    <property type="entry name" value="Winged helix' DNA-binding domain"/>
    <property type="match status" value="1"/>
</dbReference>
<comment type="subunit">
    <text evidence="3">Homodimer.</text>
</comment>
<keyword evidence="6" id="KW-0408">Iron</keyword>
<reference evidence="14" key="1">
    <citation type="submission" date="2020-10" db="EMBL/GenBank/DDBJ databases">
        <title>Ca. Dormibacterota MAGs.</title>
        <authorList>
            <person name="Montgomery K."/>
        </authorList>
    </citation>
    <scope>NUCLEOTIDE SEQUENCE [LARGE SCALE GENOMIC DNA]</scope>
    <source>
        <strain evidence="14">SC8812_S17_10</strain>
    </source>
</reference>
<dbReference type="Pfam" id="PF02742">
    <property type="entry name" value="Fe_dep_repr_C"/>
    <property type="match status" value="1"/>
</dbReference>
<dbReference type="InterPro" id="IPR036390">
    <property type="entry name" value="WH_DNA-bd_sf"/>
</dbReference>
<dbReference type="SUPFAM" id="SSF47979">
    <property type="entry name" value="Iron-dependent repressor protein, dimerization domain"/>
    <property type="match status" value="1"/>
</dbReference>
<dbReference type="FunFam" id="1.10.60.10:FF:000004">
    <property type="entry name" value="DtxR family transcriptional regulator"/>
    <property type="match status" value="1"/>
</dbReference>
<dbReference type="InterPro" id="IPR007167">
    <property type="entry name" value="Fe-transptr_FeoA-like"/>
</dbReference>
<evidence type="ECO:0000313" key="15">
    <source>
        <dbReference type="Proteomes" id="UP000612893"/>
    </source>
</evidence>
<dbReference type="Gene3D" id="2.30.30.90">
    <property type="match status" value="1"/>
</dbReference>
<name>A0A934KC75_9BACT</name>
<protein>
    <recommendedName>
        <fullName evidence="12">Manganese transport regulator</fullName>
    </recommendedName>
</protein>
<dbReference type="Pfam" id="PF04023">
    <property type="entry name" value="FeoA"/>
    <property type="match status" value="1"/>
</dbReference>
<proteinExistence type="inferred from homology"/>
<evidence type="ECO:0000256" key="7">
    <source>
        <dbReference type="ARBA" id="ARBA00023015"/>
    </source>
</evidence>
<dbReference type="Proteomes" id="UP000612893">
    <property type="component" value="Unassembled WGS sequence"/>
</dbReference>
<dbReference type="Gene3D" id="1.10.60.10">
    <property type="entry name" value="Iron dependent repressor, metal binding and dimerisation domain"/>
    <property type="match status" value="1"/>
</dbReference>
<dbReference type="InterPro" id="IPR036388">
    <property type="entry name" value="WH-like_DNA-bd_sf"/>
</dbReference>
<dbReference type="InterPro" id="IPR038157">
    <property type="entry name" value="FeoA_core_dom"/>
</dbReference>
<evidence type="ECO:0000256" key="5">
    <source>
        <dbReference type="ARBA" id="ARBA00022491"/>
    </source>
</evidence>
<evidence type="ECO:0000256" key="6">
    <source>
        <dbReference type="ARBA" id="ARBA00023004"/>
    </source>
</evidence>
<keyword evidence="4" id="KW-0963">Cytoplasm</keyword>
<dbReference type="PANTHER" id="PTHR33238:SF11">
    <property type="entry name" value="TRANSCRIPTIONAL REGULATOR MNTR"/>
    <property type="match status" value="1"/>
</dbReference>
<dbReference type="SMART" id="SM00899">
    <property type="entry name" value="FeoA"/>
    <property type="match status" value="1"/>
</dbReference>
<evidence type="ECO:0000256" key="3">
    <source>
        <dbReference type="ARBA" id="ARBA00011738"/>
    </source>
</evidence>